<feature type="domain" description="Chitin-binding type-4" evidence="7">
    <location>
        <begin position="52"/>
        <end position="223"/>
    </location>
</feature>
<evidence type="ECO:0000256" key="1">
    <source>
        <dbReference type="ARBA" id="ARBA00001973"/>
    </source>
</evidence>
<dbReference type="Pfam" id="PF03067">
    <property type="entry name" value="LPMO_10"/>
    <property type="match status" value="1"/>
</dbReference>
<comment type="cofactor">
    <cofactor evidence="1">
        <name>Cu(2+)</name>
        <dbReference type="ChEBI" id="CHEBI:29036"/>
    </cofactor>
</comment>
<evidence type="ECO:0000256" key="3">
    <source>
        <dbReference type="ARBA" id="ARBA00023008"/>
    </source>
</evidence>
<keyword evidence="4" id="KW-1015">Disulfide bond</keyword>
<dbReference type="AlphaFoldDB" id="A0A8H7C1Y9"/>
<evidence type="ECO:0000313" key="9">
    <source>
        <dbReference type="Proteomes" id="UP000629468"/>
    </source>
</evidence>
<protein>
    <submittedName>
        <fullName evidence="8">CAZyme family AA16</fullName>
    </submittedName>
</protein>
<keyword evidence="2" id="KW-0479">Metal-binding</keyword>
<keyword evidence="5" id="KW-0325">Glycoprotein</keyword>
<dbReference type="GO" id="GO:0046872">
    <property type="term" value="F:metal ion binding"/>
    <property type="evidence" value="ECO:0007669"/>
    <property type="project" value="UniProtKB-KW"/>
</dbReference>
<evidence type="ECO:0000259" key="7">
    <source>
        <dbReference type="Pfam" id="PF03067"/>
    </source>
</evidence>
<proteinExistence type="inferred from homology"/>
<dbReference type="EMBL" id="JABXXO010000014">
    <property type="protein sequence ID" value="KAF7761234.1"/>
    <property type="molecule type" value="Genomic_DNA"/>
</dbReference>
<name>A0A8H7C1Y9_AGABI</name>
<organism evidence="8 9">
    <name type="scientific">Agaricus bisporus var. burnettii</name>
    <dbReference type="NCBI Taxonomy" id="192524"/>
    <lineage>
        <taxon>Eukaryota</taxon>
        <taxon>Fungi</taxon>
        <taxon>Dikarya</taxon>
        <taxon>Basidiomycota</taxon>
        <taxon>Agaricomycotina</taxon>
        <taxon>Agaricomycetes</taxon>
        <taxon>Agaricomycetidae</taxon>
        <taxon>Agaricales</taxon>
        <taxon>Agaricineae</taxon>
        <taxon>Agaricaceae</taxon>
        <taxon>Agaricus</taxon>
    </lineage>
</organism>
<evidence type="ECO:0000256" key="4">
    <source>
        <dbReference type="ARBA" id="ARBA00023157"/>
    </source>
</evidence>
<evidence type="ECO:0000256" key="5">
    <source>
        <dbReference type="ARBA" id="ARBA00023180"/>
    </source>
</evidence>
<dbReference type="Gene3D" id="2.70.50.70">
    <property type="match status" value="1"/>
</dbReference>
<comment type="similarity">
    <text evidence="6">Belongs to the polysaccharide monooxygenase AA13 family.</text>
</comment>
<evidence type="ECO:0000256" key="6">
    <source>
        <dbReference type="ARBA" id="ARBA00034311"/>
    </source>
</evidence>
<reference evidence="8 9" key="1">
    <citation type="journal article" name="Sci. Rep.">
        <title>Telomere-to-telomere assembled and centromere annotated genomes of the two main subspecies of the button mushroom Agaricus bisporus reveal especially polymorphic chromosome ends.</title>
        <authorList>
            <person name="Sonnenberg A.S.M."/>
            <person name="Sedaghat-Telgerd N."/>
            <person name="Lavrijssen B."/>
            <person name="Ohm R.A."/>
            <person name="Hendrickx P.M."/>
            <person name="Scholtmeijer K."/>
            <person name="Baars J.J.P."/>
            <person name="van Peer A."/>
        </authorList>
    </citation>
    <scope>NUCLEOTIDE SEQUENCE [LARGE SCALE GENOMIC DNA]</scope>
    <source>
        <strain evidence="8 9">H119_p4</strain>
    </source>
</reference>
<comment type="caution">
    <text evidence="8">The sequence shown here is derived from an EMBL/GenBank/DDBJ whole genome shotgun (WGS) entry which is preliminary data.</text>
</comment>
<evidence type="ECO:0000256" key="2">
    <source>
        <dbReference type="ARBA" id="ARBA00022723"/>
    </source>
</evidence>
<evidence type="ECO:0000313" key="8">
    <source>
        <dbReference type="EMBL" id="KAF7761234.1"/>
    </source>
</evidence>
<keyword evidence="3" id="KW-0186">Copper</keyword>
<gene>
    <name evidence="8" type="ORF">Agabi119p4_10643</name>
</gene>
<dbReference type="Proteomes" id="UP000629468">
    <property type="component" value="Unassembled WGS sequence"/>
</dbReference>
<accession>A0A8H7C1Y9</accession>
<dbReference type="InterPro" id="IPR052282">
    <property type="entry name" value="Starch-active_LPMO"/>
</dbReference>
<sequence>MKNLYSEKGKNDVHDMYRTGRDPMMMNVAQKSRLKITSFSLAFATLPVALGHGRVLSPPSRVIGDANLEACGAGVYDVLDDDATGPIENAAAKVGSDYNDLQCHLWFCKGYQFEDNEDRVQRYSTGQVVNFAVDIVARHTGIANVSVVDLASQTTIGKPLFNWPVYTNNSLGPPNWPKNETNFDVTIPSGLDAICDAPNKCAIQWWWNSVYSNHQTFESCVDFVIV</sequence>
<dbReference type="InterPro" id="IPR004302">
    <property type="entry name" value="Cellulose/chitin-bd_N"/>
</dbReference>
<dbReference type="PANTHER" id="PTHR36575:SF2">
    <property type="entry name" value="CHITIN-BINDING TYPE-4 DOMAIN-CONTAINING PROTEIN-RELATED"/>
    <property type="match status" value="1"/>
</dbReference>
<dbReference type="PANTHER" id="PTHR36575">
    <property type="entry name" value="BINDING PROTEIN, PUTATIVE (AFU_ORTHOLOGUE AFUA_1G14430)-RELATED"/>
    <property type="match status" value="1"/>
</dbReference>